<evidence type="ECO:0000313" key="4">
    <source>
        <dbReference type="Proteomes" id="UP001596296"/>
    </source>
</evidence>
<evidence type="ECO:0000313" key="3">
    <source>
        <dbReference type="EMBL" id="MFC6893913.1"/>
    </source>
</evidence>
<dbReference type="EMBL" id="JBHSXL010000004">
    <property type="protein sequence ID" value="MFC6892160.1"/>
    <property type="molecule type" value="Genomic_DNA"/>
</dbReference>
<dbReference type="EMBL" id="JBHSXL010000009">
    <property type="protein sequence ID" value="MFC6892824.1"/>
    <property type="molecule type" value="Genomic_DNA"/>
</dbReference>
<comment type="caution">
    <text evidence="3">The sequence shown here is derived from an EMBL/GenBank/DDBJ whole genome shotgun (WGS) entry which is preliminary data.</text>
</comment>
<gene>
    <name evidence="1" type="ORF">ACFQE9_05960</name>
    <name evidence="2" type="ORF">ACFQE9_09435</name>
    <name evidence="3" type="ORF">ACFQE9_15070</name>
</gene>
<protein>
    <submittedName>
        <fullName evidence="3">IS630 family transposase</fullName>
    </submittedName>
</protein>
<reference evidence="4" key="2">
    <citation type="journal article" date="2019" name="Int. J. Syst. Evol. Microbiol.">
        <title>The Global Catalogue of Microorganisms (GCM) 10K type strain sequencing project: providing services to taxonomists for standard genome sequencing and annotation.</title>
        <authorList>
            <consortium name="The Broad Institute Genomics Platform"/>
            <consortium name="The Broad Institute Genome Sequencing Center for Infectious Disease"/>
            <person name="Wu L."/>
            <person name="Ma J."/>
        </authorList>
    </citation>
    <scope>NUCLEOTIDE SEQUENCE [LARGE SCALE GENOMIC DNA]</scope>
    <source>
        <strain evidence="4">SKJ47</strain>
    </source>
</reference>
<evidence type="ECO:0000313" key="1">
    <source>
        <dbReference type="EMBL" id="MFC6892160.1"/>
    </source>
</evidence>
<dbReference type="EMBL" id="JBHSXL010000017">
    <property type="protein sequence ID" value="MFC6893913.1"/>
    <property type="molecule type" value="Genomic_DNA"/>
</dbReference>
<reference evidence="3" key="1">
    <citation type="journal article" date="2014" name="Int. J. Syst. Evol. Microbiol.">
        <title>Complete genome sequence of Corynebacterium casei LMG S-19264T (=DSM 44701T), isolated from a smear-ripened cheese.</title>
        <authorList>
            <consortium name="US DOE Joint Genome Institute (JGI-PGF)"/>
            <person name="Walter F."/>
            <person name="Albersmeier A."/>
            <person name="Kalinowski J."/>
            <person name="Ruckert C."/>
        </authorList>
    </citation>
    <scope>NUCLEOTIDE SEQUENCE [LARGE SCALE GENOMIC DNA]</scope>
    <source>
        <strain evidence="3">CCUG 49452</strain>
    </source>
</reference>
<reference evidence="3" key="3">
    <citation type="submission" date="2024-09" db="EMBL/GenBank/DDBJ databases">
        <authorList>
            <person name="Sun Q."/>
        </authorList>
    </citation>
    <scope>NUCLEOTIDE SEQUENCE</scope>
    <source>
        <strain evidence="3">CCUG 49452</strain>
    </source>
</reference>
<feature type="non-terminal residue" evidence="3">
    <location>
        <position position="1"/>
    </location>
</feature>
<dbReference type="Proteomes" id="UP001596296">
    <property type="component" value="Unassembled WGS sequence"/>
</dbReference>
<sequence>QLQTALSNRFFDSLNELTTAIDTALEQLSIPKVSNYF</sequence>
<keyword evidence="4" id="KW-1185">Reference proteome</keyword>
<dbReference type="AlphaFoldDB" id="A0ABD5UXW9"/>
<evidence type="ECO:0000313" key="2">
    <source>
        <dbReference type="EMBL" id="MFC6892824.1"/>
    </source>
</evidence>
<name>A0ABD5UXW9_9EURY</name>
<proteinExistence type="predicted"/>
<accession>A0ABD5UXW9</accession>
<organism evidence="3 4">
    <name type="scientific">Halopenitus salinus</name>
    <dbReference type="NCBI Taxonomy" id="1198295"/>
    <lineage>
        <taxon>Archaea</taxon>
        <taxon>Methanobacteriati</taxon>
        <taxon>Methanobacteriota</taxon>
        <taxon>Stenosarchaea group</taxon>
        <taxon>Halobacteria</taxon>
        <taxon>Halobacteriales</taxon>
        <taxon>Haloferacaceae</taxon>
        <taxon>Halopenitus</taxon>
    </lineage>
</organism>